<sequence length="156" mass="18364">DITKDWRSESVLYLSIYREITMKWLQREDTIFTEKARETAKKYLLQIDSGIDKDFVSRLLTNKVWKNCARLNISPEMDLHKQGLSLILLHFSVILRKLPGHKSYLEPLRNIATKPEKMKTAFLPTMPHDDLTEIYDALLKARTAGEQPQLYSKYFF</sequence>
<dbReference type="AlphaFoldDB" id="A0A8B6FPM7"/>
<dbReference type="Proteomes" id="UP000596742">
    <property type="component" value="Unassembled WGS sequence"/>
</dbReference>
<evidence type="ECO:0000313" key="2">
    <source>
        <dbReference type="Proteomes" id="UP000596742"/>
    </source>
</evidence>
<gene>
    <name evidence="1" type="ORF">MGAL_10B047464</name>
</gene>
<dbReference type="EMBL" id="UYJE01007127">
    <property type="protein sequence ID" value="VDI52042.1"/>
    <property type="molecule type" value="Genomic_DNA"/>
</dbReference>
<keyword evidence="2" id="KW-1185">Reference proteome</keyword>
<comment type="caution">
    <text evidence="1">The sequence shown here is derived from an EMBL/GenBank/DDBJ whole genome shotgun (WGS) entry which is preliminary data.</text>
</comment>
<protein>
    <submittedName>
        <fullName evidence="1">Uncharacterized protein</fullName>
    </submittedName>
</protein>
<reference evidence="1" key="1">
    <citation type="submission" date="2018-11" db="EMBL/GenBank/DDBJ databases">
        <authorList>
            <person name="Alioto T."/>
            <person name="Alioto T."/>
        </authorList>
    </citation>
    <scope>NUCLEOTIDE SEQUENCE</scope>
</reference>
<evidence type="ECO:0000313" key="1">
    <source>
        <dbReference type="EMBL" id="VDI52042.1"/>
    </source>
</evidence>
<feature type="non-terminal residue" evidence="1">
    <location>
        <position position="1"/>
    </location>
</feature>
<accession>A0A8B6FPM7</accession>
<organism evidence="1 2">
    <name type="scientific">Mytilus galloprovincialis</name>
    <name type="common">Mediterranean mussel</name>
    <dbReference type="NCBI Taxonomy" id="29158"/>
    <lineage>
        <taxon>Eukaryota</taxon>
        <taxon>Metazoa</taxon>
        <taxon>Spiralia</taxon>
        <taxon>Lophotrochozoa</taxon>
        <taxon>Mollusca</taxon>
        <taxon>Bivalvia</taxon>
        <taxon>Autobranchia</taxon>
        <taxon>Pteriomorphia</taxon>
        <taxon>Mytilida</taxon>
        <taxon>Mytiloidea</taxon>
        <taxon>Mytilidae</taxon>
        <taxon>Mytilinae</taxon>
        <taxon>Mytilus</taxon>
    </lineage>
</organism>
<proteinExistence type="predicted"/>
<name>A0A8B6FPM7_MYTGA</name>